<dbReference type="InterPro" id="IPR041616">
    <property type="entry name" value="PheRS_beta_core"/>
</dbReference>
<dbReference type="EMBL" id="KC811136">
    <property type="protein sequence ID" value="AGQ19611.1"/>
    <property type="molecule type" value="Genomic_DNA"/>
</dbReference>
<dbReference type="EC" id="6.1.1.20" evidence="15"/>
<feature type="domain" description="FDX-ACB" evidence="18">
    <location>
        <begin position="690"/>
        <end position="779"/>
    </location>
</feature>
<dbReference type="Pfam" id="PF01588">
    <property type="entry name" value="tRNA_bind"/>
    <property type="match status" value="1"/>
</dbReference>
<reference evidence="20" key="1">
    <citation type="journal article" date="2013" name="Sci. Rep.">
        <title>Metagenomics uncovers a new group of low GC and ultra-small marine Actinobacteria.</title>
        <authorList>
            <person name="Ghai R."/>
            <person name="Mizuno C.M."/>
            <person name="Picazo A."/>
            <person name="Camacho A."/>
            <person name="Rodriguez-Valera F."/>
        </authorList>
    </citation>
    <scope>NUCLEOTIDE SEQUENCE</scope>
</reference>
<dbReference type="GO" id="GO:0006432">
    <property type="term" value="P:phenylalanyl-tRNA aminoacylation"/>
    <property type="evidence" value="ECO:0007669"/>
    <property type="project" value="UniProtKB-UniRule"/>
</dbReference>
<evidence type="ECO:0000256" key="5">
    <source>
        <dbReference type="ARBA" id="ARBA00022555"/>
    </source>
</evidence>
<protein>
    <recommendedName>
        <fullName evidence="15">Phenylalanine--tRNA ligase beta subunit</fullName>
        <ecNumber evidence="15">6.1.1.20</ecNumber>
    </recommendedName>
    <alternativeName>
        <fullName evidence="15">Phenylalanyl-tRNA synthetase beta subunit</fullName>
        <shortName evidence="15">PheRS</shortName>
    </alternativeName>
</protein>
<evidence type="ECO:0000256" key="14">
    <source>
        <dbReference type="ARBA" id="ARBA00049255"/>
    </source>
</evidence>
<dbReference type="SUPFAM" id="SSF54991">
    <property type="entry name" value="Anticodon-binding domain of PheRS"/>
    <property type="match status" value="1"/>
</dbReference>
<accession>S5DL61</accession>
<dbReference type="CDD" id="cd02796">
    <property type="entry name" value="tRNA_bind_bactPheRS"/>
    <property type="match status" value="1"/>
</dbReference>
<dbReference type="InterPro" id="IPR033714">
    <property type="entry name" value="tRNA_bind_bactPheRS"/>
</dbReference>
<dbReference type="GO" id="GO:0000287">
    <property type="term" value="F:magnesium ion binding"/>
    <property type="evidence" value="ECO:0007669"/>
    <property type="project" value="UniProtKB-UniRule"/>
</dbReference>
<evidence type="ECO:0000256" key="6">
    <source>
        <dbReference type="ARBA" id="ARBA00022598"/>
    </source>
</evidence>
<evidence type="ECO:0000256" key="13">
    <source>
        <dbReference type="ARBA" id="ARBA00023146"/>
    </source>
</evidence>
<evidence type="ECO:0000256" key="8">
    <source>
        <dbReference type="ARBA" id="ARBA00022741"/>
    </source>
</evidence>
<dbReference type="SMART" id="SM00873">
    <property type="entry name" value="B3_4"/>
    <property type="match status" value="1"/>
</dbReference>
<feature type="domain" description="TRNA-binding" evidence="17">
    <location>
        <begin position="40"/>
        <end position="148"/>
    </location>
</feature>
<dbReference type="SMART" id="SM00896">
    <property type="entry name" value="FDX-ACB"/>
    <property type="match status" value="1"/>
</dbReference>
<feature type="binding site" evidence="15">
    <location>
        <position position="459"/>
    </location>
    <ligand>
        <name>Mg(2+)</name>
        <dbReference type="ChEBI" id="CHEBI:18420"/>
        <note>shared with alpha subunit</note>
    </ligand>
</feature>
<dbReference type="GO" id="GO:0005524">
    <property type="term" value="F:ATP binding"/>
    <property type="evidence" value="ECO:0007669"/>
    <property type="project" value="UniProtKB-UniRule"/>
</dbReference>
<keyword evidence="8 15" id="KW-0547">Nucleotide-binding</keyword>
<comment type="catalytic activity">
    <reaction evidence="14 15">
        <text>tRNA(Phe) + L-phenylalanine + ATP = L-phenylalanyl-tRNA(Phe) + AMP + diphosphate + H(+)</text>
        <dbReference type="Rhea" id="RHEA:19413"/>
        <dbReference type="Rhea" id="RHEA-COMP:9668"/>
        <dbReference type="Rhea" id="RHEA-COMP:9699"/>
        <dbReference type="ChEBI" id="CHEBI:15378"/>
        <dbReference type="ChEBI" id="CHEBI:30616"/>
        <dbReference type="ChEBI" id="CHEBI:33019"/>
        <dbReference type="ChEBI" id="CHEBI:58095"/>
        <dbReference type="ChEBI" id="CHEBI:78442"/>
        <dbReference type="ChEBI" id="CHEBI:78531"/>
        <dbReference type="ChEBI" id="CHEBI:456215"/>
        <dbReference type="EC" id="6.1.1.20"/>
    </reaction>
</comment>
<dbReference type="HAMAP" id="MF_00283">
    <property type="entry name" value="Phe_tRNA_synth_beta1"/>
    <property type="match status" value="1"/>
</dbReference>
<evidence type="ECO:0000256" key="4">
    <source>
        <dbReference type="ARBA" id="ARBA00022490"/>
    </source>
</evidence>
<dbReference type="Gene3D" id="2.40.50.140">
    <property type="entry name" value="Nucleic acid-binding proteins"/>
    <property type="match status" value="1"/>
</dbReference>
<comment type="subcellular location">
    <subcellularLocation>
        <location evidence="1 15">Cytoplasm</location>
    </subcellularLocation>
</comment>
<keyword evidence="13 15" id="KW-0030">Aminoacyl-tRNA synthetase</keyword>
<dbReference type="InterPro" id="IPR020825">
    <property type="entry name" value="Phe-tRNA_synthase-like_B3/B4"/>
</dbReference>
<keyword evidence="4 15" id="KW-0963">Cytoplasm</keyword>
<evidence type="ECO:0000256" key="1">
    <source>
        <dbReference type="ARBA" id="ARBA00004496"/>
    </source>
</evidence>
<evidence type="ECO:0000256" key="10">
    <source>
        <dbReference type="ARBA" id="ARBA00022842"/>
    </source>
</evidence>
<sequence>MKILKSWLNDWIELDQISDEELSNALESLGFEIENYTQVTPNYENIVVGKVIELYQHPNADKVRVTKVDVGSKIYEIVCGAWNFDIGAVVPVALPKSKIKDDFLIDQRDIRGVTSNGMICSASELNLWDDHDGILLLDENEKIGADFSSIYDSHDSIWEIGVTPNRGDCMSHLGVARELSNYFNLSLTDNYINLTPTLKPLLKVNSGKGMKCASYQAIEIENVSIEDSSLTIKHRLSSIGVRIINNVVDYTNYVLHDIGQPLHAFDRDKLFGTISVRNAKDNEELLTLDNQNRTLDKSDLVITDNDKAIALAGVMGGYDSEVTSSTKNLLIESAYFDKVSIMKTSRKLNLISDASIRFERGIDRNIQTFGLERFIHLFKDNPDISYSDIQNDTKDQDSVSSLKFPKSMIKEILGIEIDDKFIIKTLTSLKIPHTLTNETVEFSSPSWRYDLERPVDIIEELAKHYGFNNFPSTLPVGNKLNNVGNYWKVRKFFIDKLSNLNFHEIQTLSFVDDSLNKLFTPELKSVNVINPIDKTQESMRTNLYSTLINTFIFNLDKHSYSGQYFEINNTYDMANHTKYKTIPNQNYKLGILVPKKLTDSNYKENSIQDLATTLRILIPNVKFKKLTKPGFHKNNSYLIIINESPVGHMGQLSYSTQHTLNLKDEIFLAELNLEILEFNSLVSYDYKPLSQYPFIKFDLSFKVPNDLISQDLIDEVEILLNKNENQISIFDDYTNEISRNLGIRIITRSYEKTYNEQESTEILNSVVNNLTKKFSITLNEKGN</sequence>
<dbReference type="SUPFAM" id="SSF46955">
    <property type="entry name" value="Putative DNA-binding domain"/>
    <property type="match status" value="1"/>
</dbReference>
<dbReference type="InterPro" id="IPR012340">
    <property type="entry name" value="NA-bd_OB-fold"/>
</dbReference>
<dbReference type="Pfam" id="PF03484">
    <property type="entry name" value="B5"/>
    <property type="match status" value="1"/>
</dbReference>
<keyword evidence="7 15" id="KW-0479">Metal-binding</keyword>
<comment type="subunit">
    <text evidence="3 15">Tetramer of two alpha and two beta subunits.</text>
</comment>
<dbReference type="Gene3D" id="3.30.70.380">
    <property type="entry name" value="Ferrodoxin-fold anticodon-binding domain"/>
    <property type="match status" value="1"/>
</dbReference>
<dbReference type="InterPro" id="IPR036690">
    <property type="entry name" value="Fdx_antiC-bd_sf"/>
</dbReference>
<evidence type="ECO:0000256" key="9">
    <source>
        <dbReference type="ARBA" id="ARBA00022840"/>
    </source>
</evidence>
<dbReference type="PANTHER" id="PTHR10947">
    <property type="entry name" value="PHENYLALANYL-TRNA SYNTHETASE BETA CHAIN AND LEUCINE-RICH REPEAT-CONTAINING PROTEIN 47"/>
    <property type="match status" value="1"/>
</dbReference>
<dbReference type="Pfam" id="PF03483">
    <property type="entry name" value="B3_4"/>
    <property type="match status" value="1"/>
</dbReference>
<dbReference type="NCBIfam" id="TIGR00472">
    <property type="entry name" value="pheT_bact"/>
    <property type="match status" value="1"/>
</dbReference>
<evidence type="ECO:0000256" key="16">
    <source>
        <dbReference type="PROSITE-ProRule" id="PRU00209"/>
    </source>
</evidence>
<dbReference type="GO" id="GO:0004826">
    <property type="term" value="F:phenylalanine-tRNA ligase activity"/>
    <property type="evidence" value="ECO:0007669"/>
    <property type="project" value="UniProtKB-UniRule"/>
</dbReference>
<dbReference type="SUPFAM" id="SSF56037">
    <property type="entry name" value="PheT/TilS domain"/>
    <property type="match status" value="1"/>
</dbReference>
<feature type="domain" description="B5" evidence="19">
    <location>
        <begin position="397"/>
        <end position="472"/>
    </location>
</feature>
<keyword evidence="12 15" id="KW-0648">Protein biosynthesis</keyword>
<evidence type="ECO:0000256" key="11">
    <source>
        <dbReference type="ARBA" id="ARBA00022884"/>
    </source>
</evidence>
<dbReference type="PROSITE" id="PS50886">
    <property type="entry name" value="TRBD"/>
    <property type="match status" value="1"/>
</dbReference>
<keyword evidence="9 15" id="KW-0067">ATP-binding</keyword>
<dbReference type="PROSITE" id="PS51483">
    <property type="entry name" value="B5"/>
    <property type="match status" value="1"/>
</dbReference>
<organism evidence="20">
    <name type="scientific">Candidatus Actinomarina minuta</name>
    <dbReference type="NCBI Taxonomy" id="1389454"/>
    <lineage>
        <taxon>Bacteria</taxon>
        <taxon>Bacillati</taxon>
        <taxon>Actinomycetota</taxon>
        <taxon>Actinomycetes</taxon>
        <taxon>Candidatus Actinomarinidae</taxon>
        <taxon>Candidatus Actinomarinales</taxon>
        <taxon>Candidatus Actinomarineae</taxon>
        <taxon>Candidatus Actinomarinaceae</taxon>
        <taxon>Candidatus Actinomarina</taxon>
    </lineage>
</organism>
<evidence type="ECO:0000256" key="7">
    <source>
        <dbReference type="ARBA" id="ARBA00022723"/>
    </source>
</evidence>
<evidence type="ECO:0000256" key="3">
    <source>
        <dbReference type="ARBA" id="ARBA00011209"/>
    </source>
</evidence>
<keyword evidence="10 15" id="KW-0460">Magnesium</keyword>
<comment type="similarity">
    <text evidence="2 15">Belongs to the phenylalanyl-tRNA synthetase beta subunit family. Type 1 subfamily.</text>
</comment>
<keyword evidence="6 15" id="KW-0436">Ligase</keyword>
<dbReference type="InterPro" id="IPR002547">
    <property type="entry name" value="tRNA-bd_dom"/>
</dbReference>
<evidence type="ECO:0000256" key="15">
    <source>
        <dbReference type="HAMAP-Rule" id="MF_00283"/>
    </source>
</evidence>
<keyword evidence="5 16" id="KW-0820">tRNA-binding</keyword>
<feature type="binding site" evidence="15">
    <location>
        <position position="460"/>
    </location>
    <ligand>
        <name>Mg(2+)</name>
        <dbReference type="ChEBI" id="CHEBI:18420"/>
        <note>shared with alpha subunit</note>
    </ligand>
</feature>
<evidence type="ECO:0000313" key="20">
    <source>
        <dbReference type="EMBL" id="AGQ19611.1"/>
    </source>
</evidence>
<dbReference type="GO" id="GO:0009328">
    <property type="term" value="C:phenylalanine-tRNA ligase complex"/>
    <property type="evidence" value="ECO:0007669"/>
    <property type="project" value="TreeGrafter"/>
</dbReference>
<dbReference type="PROSITE" id="PS51447">
    <property type="entry name" value="FDX_ACB"/>
    <property type="match status" value="1"/>
</dbReference>
<dbReference type="InterPro" id="IPR004532">
    <property type="entry name" value="Phe-tRNA-ligase_IIc_bsu_bact"/>
</dbReference>
<dbReference type="InterPro" id="IPR005121">
    <property type="entry name" value="Fdx_antiC-bd"/>
</dbReference>
<dbReference type="InterPro" id="IPR045060">
    <property type="entry name" value="Phe-tRNA-ligase_IIc_bsu"/>
</dbReference>
<dbReference type="InterPro" id="IPR005147">
    <property type="entry name" value="tRNA_synthase_B5-dom"/>
</dbReference>
<dbReference type="SMART" id="SM00874">
    <property type="entry name" value="B5"/>
    <property type="match status" value="1"/>
</dbReference>
<name>S5DL61_9ACTN</name>
<dbReference type="GO" id="GO:0000049">
    <property type="term" value="F:tRNA binding"/>
    <property type="evidence" value="ECO:0007669"/>
    <property type="project" value="UniProtKB-UniRule"/>
</dbReference>
<evidence type="ECO:0000259" key="18">
    <source>
        <dbReference type="PROSITE" id="PS51447"/>
    </source>
</evidence>
<dbReference type="Gene3D" id="3.30.56.10">
    <property type="match status" value="2"/>
</dbReference>
<keyword evidence="11 16" id="KW-0694">RNA-binding</keyword>
<dbReference type="AlphaFoldDB" id="S5DL61"/>
<dbReference type="SUPFAM" id="SSF50249">
    <property type="entry name" value="Nucleic acid-binding proteins"/>
    <property type="match status" value="1"/>
</dbReference>
<dbReference type="Gene3D" id="3.30.930.10">
    <property type="entry name" value="Bira Bifunctional Protein, Domain 2"/>
    <property type="match status" value="1"/>
</dbReference>
<comment type="cofactor">
    <cofactor evidence="15">
        <name>Mg(2+)</name>
        <dbReference type="ChEBI" id="CHEBI:18420"/>
    </cofactor>
    <text evidence="15">Binds 2 magnesium ions per tetramer.</text>
</comment>
<feature type="binding site" evidence="15">
    <location>
        <position position="456"/>
    </location>
    <ligand>
        <name>Mg(2+)</name>
        <dbReference type="ChEBI" id="CHEBI:18420"/>
        <note>shared with alpha subunit</note>
    </ligand>
</feature>
<evidence type="ECO:0000256" key="12">
    <source>
        <dbReference type="ARBA" id="ARBA00022917"/>
    </source>
</evidence>
<evidence type="ECO:0000256" key="2">
    <source>
        <dbReference type="ARBA" id="ARBA00008653"/>
    </source>
</evidence>
<dbReference type="InterPro" id="IPR005146">
    <property type="entry name" value="B3/B4_tRNA-bd"/>
</dbReference>
<evidence type="ECO:0000259" key="17">
    <source>
        <dbReference type="PROSITE" id="PS50886"/>
    </source>
</evidence>
<dbReference type="InterPro" id="IPR009061">
    <property type="entry name" value="DNA-bd_dom_put_sf"/>
</dbReference>
<dbReference type="Gene3D" id="3.50.40.10">
    <property type="entry name" value="Phenylalanyl-trna Synthetase, Chain B, domain 3"/>
    <property type="match status" value="1"/>
</dbReference>
<evidence type="ECO:0000259" key="19">
    <source>
        <dbReference type="PROSITE" id="PS51483"/>
    </source>
</evidence>
<dbReference type="Pfam" id="PF17759">
    <property type="entry name" value="tRNA_synthFbeta"/>
    <property type="match status" value="1"/>
</dbReference>
<dbReference type="InterPro" id="IPR045864">
    <property type="entry name" value="aa-tRNA-synth_II/BPL/LPL"/>
</dbReference>
<dbReference type="FunFam" id="2.40.50.140:FF:000045">
    <property type="entry name" value="Phenylalanine--tRNA ligase beta subunit"/>
    <property type="match status" value="1"/>
</dbReference>
<dbReference type="NCBIfam" id="NF045760">
    <property type="entry name" value="YtpR"/>
    <property type="match status" value="1"/>
</dbReference>
<dbReference type="SUPFAM" id="SSF55681">
    <property type="entry name" value="Class II aaRS and biotin synthetases"/>
    <property type="match status" value="1"/>
</dbReference>
<proteinExistence type="inferred from homology"/>
<dbReference type="Pfam" id="PF03147">
    <property type="entry name" value="FDX-ACB"/>
    <property type="match status" value="1"/>
</dbReference>
<feature type="binding site" evidence="15">
    <location>
        <position position="450"/>
    </location>
    <ligand>
        <name>Mg(2+)</name>
        <dbReference type="ChEBI" id="CHEBI:18420"/>
        <note>shared with alpha subunit</note>
    </ligand>
</feature>
<gene>
    <name evidence="15" type="primary">pheT</name>
</gene>
<dbReference type="PANTHER" id="PTHR10947:SF0">
    <property type="entry name" value="PHENYLALANINE--TRNA LIGASE BETA SUBUNIT"/>
    <property type="match status" value="1"/>
</dbReference>